<evidence type="ECO:0000313" key="4">
    <source>
        <dbReference type="EMBL" id="TGO55658.1"/>
    </source>
</evidence>
<name>A0A4Z1I1W6_9HELO</name>
<dbReference type="InterPro" id="IPR056884">
    <property type="entry name" value="NPHP3-like_N"/>
</dbReference>
<keyword evidence="5" id="KW-1185">Reference proteome</keyword>
<comment type="caution">
    <text evidence="4">The sequence shown here is derived from an EMBL/GenBank/DDBJ whole genome shotgun (WGS) entry which is preliminary data.</text>
</comment>
<evidence type="ECO:0000313" key="5">
    <source>
        <dbReference type="Proteomes" id="UP000297452"/>
    </source>
</evidence>
<dbReference type="STRING" id="278944.A0A4Z1I1W6"/>
<dbReference type="Gene3D" id="1.25.40.20">
    <property type="entry name" value="Ankyrin repeat-containing domain"/>
    <property type="match status" value="1"/>
</dbReference>
<evidence type="ECO:0000256" key="2">
    <source>
        <dbReference type="SAM" id="MobiDB-lite"/>
    </source>
</evidence>
<dbReference type="Gene3D" id="3.40.50.300">
    <property type="entry name" value="P-loop containing nucleotide triphosphate hydrolases"/>
    <property type="match status" value="1"/>
</dbReference>
<dbReference type="InterPro" id="IPR027417">
    <property type="entry name" value="P-loop_NTPase"/>
</dbReference>
<feature type="region of interest" description="Disordered" evidence="2">
    <location>
        <begin position="378"/>
        <end position="400"/>
    </location>
</feature>
<reference evidence="4 5" key="1">
    <citation type="submission" date="2017-12" db="EMBL/GenBank/DDBJ databases">
        <title>Comparative genomics of Botrytis spp.</title>
        <authorList>
            <person name="Valero-Jimenez C.A."/>
            <person name="Tapia P."/>
            <person name="Veloso J."/>
            <person name="Silva-Moreno E."/>
            <person name="Staats M."/>
            <person name="Valdes J.H."/>
            <person name="Van Kan J.A.L."/>
        </authorList>
    </citation>
    <scope>NUCLEOTIDE SEQUENCE [LARGE SCALE GENOMIC DNA]</scope>
    <source>
        <strain evidence="4 5">MUCL2120</strain>
    </source>
</reference>
<gene>
    <name evidence="4" type="ORF">BOTNAR_0240g00150</name>
</gene>
<dbReference type="AlphaFoldDB" id="A0A4Z1I1W6"/>
<accession>A0A4Z1I1W6</accession>
<dbReference type="SUPFAM" id="SSF48403">
    <property type="entry name" value="Ankyrin repeat"/>
    <property type="match status" value="1"/>
</dbReference>
<dbReference type="InterPro" id="IPR036770">
    <property type="entry name" value="Ankyrin_rpt-contain_sf"/>
</dbReference>
<protein>
    <recommendedName>
        <fullName evidence="3">Nephrocystin 3-like N-terminal domain-containing protein</fullName>
    </recommendedName>
</protein>
<dbReference type="PANTHER" id="PTHR10039">
    <property type="entry name" value="AMELOGENIN"/>
    <property type="match status" value="1"/>
</dbReference>
<evidence type="ECO:0000259" key="3">
    <source>
        <dbReference type="Pfam" id="PF24883"/>
    </source>
</evidence>
<dbReference type="EMBL" id="PQXJ01000240">
    <property type="protein sequence ID" value="TGO55658.1"/>
    <property type="molecule type" value="Genomic_DNA"/>
</dbReference>
<sequence>MIQATQVHNELRKAWLEPMDYLDDFSELNRHIASRAPGTGIWVCDTPPYQQWHNTDDHGSIWVKGAPGAGKSVISACLVQHLKATEKSPVLSFCFRHNIGSNRRSRNLVALNAIVDIKLEDFSGGQLWDYTLLGLSSVKKTYCAVDALDEVDIVEEKDLLQRLNNLATFRLHYVKIPMTSRPVQQLQLRLKDTSIIHISLEDDRAGKDINLFIFECLRNIFERRNPDLELTLHSIILDGSAGVFSCNRGRDECCCDWSIATLYNIGFLKVKLDHPFLDYAIRNRTYHRNHYDNEQKSVFDAVSAFSNPKSTDFRRWLTLDWGIRFITKDSVVPSPAHVAPPSGMIDNEDDSHPRTIHAAARRDSAPIVLALLKAGVNPTRSTDDNSRPDSEVCARNREAESGTALDYRRPGVITAMFNQWKIESKRWSDDNLVHAREQILNLLLKYGANLEAKDSNGRTPLWLCFTSRTTVAKLGIRCFLNAGSNATMKDEKGHGAIYNVLARTKDVELLKLLIHHGADVSPISKDGESYLEALFAYRFTTRDTDSFDTTIRFLVKNGARCDVQPVKRLSIIERVANSKDYSIETFKILL</sequence>
<evidence type="ECO:0000256" key="1">
    <source>
        <dbReference type="ARBA" id="ARBA00022737"/>
    </source>
</evidence>
<organism evidence="4 5">
    <name type="scientific">Botryotinia narcissicola</name>
    <dbReference type="NCBI Taxonomy" id="278944"/>
    <lineage>
        <taxon>Eukaryota</taxon>
        <taxon>Fungi</taxon>
        <taxon>Dikarya</taxon>
        <taxon>Ascomycota</taxon>
        <taxon>Pezizomycotina</taxon>
        <taxon>Leotiomycetes</taxon>
        <taxon>Helotiales</taxon>
        <taxon>Sclerotiniaceae</taxon>
        <taxon>Botryotinia</taxon>
    </lineage>
</organism>
<dbReference type="OrthoDB" id="21416at2759"/>
<feature type="domain" description="Nephrocystin 3-like N-terminal" evidence="3">
    <location>
        <begin position="38"/>
        <end position="109"/>
    </location>
</feature>
<dbReference type="Pfam" id="PF24883">
    <property type="entry name" value="NPHP3_N"/>
    <property type="match status" value="1"/>
</dbReference>
<dbReference type="Proteomes" id="UP000297452">
    <property type="component" value="Unassembled WGS sequence"/>
</dbReference>
<keyword evidence="1" id="KW-0677">Repeat</keyword>
<feature type="compositionally biased region" description="Basic and acidic residues" evidence="2">
    <location>
        <begin position="381"/>
        <end position="400"/>
    </location>
</feature>
<proteinExistence type="predicted"/>
<dbReference type="SUPFAM" id="SSF52540">
    <property type="entry name" value="P-loop containing nucleoside triphosphate hydrolases"/>
    <property type="match status" value="1"/>
</dbReference>